<accession>A0AAN8SI08</accession>
<dbReference type="EMBL" id="JAWJWE010000001">
    <property type="protein sequence ID" value="KAK6644705.1"/>
    <property type="molecule type" value="Genomic_DNA"/>
</dbReference>
<dbReference type="Proteomes" id="UP001372834">
    <property type="component" value="Unassembled WGS sequence"/>
</dbReference>
<organism evidence="1 2">
    <name type="scientific">Polyplax serrata</name>
    <name type="common">Common mouse louse</name>
    <dbReference type="NCBI Taxonomy" id="468196"/>
    <lineage>
        <taxon>Eukaryota</taxon>
        <taxon>Metazoa</taxon>
        <taxon>Ecdysozoa</taxon>
        <taxon>Arthropoda</taxon>
        <taxon>Hexapoda</taxon>
        <taxon>Insecta</taxon>
        <taxon>Pterygota</taxon>
        <taxon>Neoptera</taxon>
        <taxon>Paraneoptera</taxon>
        <taxon>Psocodea</taxon>
        <taxon>Troctomorpha</taxon>
        <taxon>Phthiraptera</taxon>
        <taxon>Anoplura</taxon>
        <taxon>Polyplacidae</taxon>
        <taxon>Polyplax</taxon>
    </lineage>
</organism>
<evidence type="ECO:0000313" key="1">
    <source>
        <dbReference type="EMBL" id="KAK6644705.1"/>
    </source>
</evidence>
<comment type="caution">
    <text evidence="1">The sequence shown here is derived from an EMBL/GenBank/DDBJ whole genome shotgun (WGS) entry which is preliminary data.</text>
</comment>
<evidence type="ECO:0000313" key="2">
    <source>
        <dbReference type="Proteomes" id="UP001372834"/>
    </source>
</evidence>
<gene>
    <name evidence="1" type="ORF">RUM43_000973</name>
</gene>
<reference evidence="1 2" key="1">
    <citation type="submission" date="2023-10" db="EMBL/GenBank/DDBJ databases">
        <title>Genomes of two closely related lineages of the louse Polyplax serrata with different host specificities.</title>
        <authorList>
            <person name="Martinu J."/>
            <person name="Tarabai H."/>
            <person name="Stefka J."/>
            <person name="Hypsa V."/>
        </authorList>
    </citation>
    <scope>NUCLEOTIDE SEQUENCE [LARGE SCALE GENOMIC DNA]</scope>
    <source>
        <strain evidence="1">HR10_N</strain>
    </source>
</reference>
<proteinExistence type="predicted"/>
<dbReference type="AlphaFoldDB" id="A0AAN8SI08"/>
<protein>
    <submittedName>
        <fullName evidence="1">Uncharacterized protein</fullName>
    </submittedName>
</protein>
<name>A0AAN8SI08_POLSC</name>
<sequence length="74" mass="8171">MSPSSLGRTIVHPVLERSMFVTAAQEVGGVAPWALAHQIYMLPQLAFASFLPEGIGLMTGRRMVIHNRAYEWSS</sequence>